<dbReference type="OrthoDB" id="1923662at2759"/>
<feature type="transmembrane region" description="Helical" evidence="1">
    <location>
        <begin position="114"/>
        <end position="135"/>
    </location>
</feature>
<evidence type="ECO:0000256" key="1">
    <source>
        <dbReference type="SAM" id="Phobius"/>
    </source>
</evidence>
<proteinExistence type="predicted"/>
<accession>A0A8X7ZSY9</accession>
<dbReference type="Pfam" id="PF14244">
    <property type="entry name" value="Retrotran_gag_3"/>
    <property type="match status" value="1"/>
</dbReference>
<name>A0A8X7ZSY9_POPTO</name>
<dbReference type="Proteomes" id="UP000886885">
    <property type="component" value="Chromosome 4D"/>
</dbReference>
<gene>
    <name evidence="3" type="ORF">POTOM_016541</name>
</gene>
<keyword evidence="1" id="KW-0812">Transmembrane</keyword>
<dbReference type="AlphaFoldDB" id="A0A8X7ZSY9"/>
<keyword evidence="4" id="KW-1185">Reference proteome</keyword>
<evidence type="ECO:0000259" key="2">
    <source>
        <dbReference type="Pfam" id="PF14244"/>
    </source>
</evidence>
<dbReference type="EMBL" id="JAAWWB010000008">
    <property type="protein sequence ID" value="KAG6776753.1"/>
    <property type="molecule type" value="Genomic_DNA"/>
</dbReference>
<reference evidence="3" key="1">
    <citation type="journal article" date="2020" name="bioRxiv">
        <title>Hybrid origin of Populus tomentosa Carr. identified through genome sequencing and phylogenomic analysis.</title>
        <authorList>
            <person name="An X."/>
            <person name="Gao K."/>
            <person name="Chen Z."/>
            <person name="Li J."/>
            <person name="Yang X."/>
            <person name="Yang X."/>
            <person name="Zhou J."/>
            <person name="Guo T."/>
            <person name="Zhao T."/>
            <person name="Huang S."/>
            <person name="Miao D."/>
            <person name="Khan W.U."/>
            <person name="Rao P."/>
            <person name="Ye M."/>
            <person name="Lei B."/>
            <person name="Liao W."/>
            <person name="Wang J."/>
            <person name="Ji L."/>
            <person name="Li Y."/>
            <person name="Guo B."/>
            <person name="Mustafa N.S."/>
            <person name="Li S."/>
            <person name="Yun Q."/>
            <person name="Keller S.R."/>
            <person name="Mao J."/>
            <person name="Zhang R."/>
            <person name="Strauss S.H."/>
        </authorList>
    </citation>
    <scope>NUCLEOTIDE SEQUENCE</scope>
    <source>
        <strain evidence="3">GM15</strain>
        <tissue evidence="3">Leaf</tissue>
    </source>
</reference>
<comment type="caution">
    <text evidence="3">The sequence shown here is derived from an EMBL/GenBank/DDBJ whole genome shotgun (WGS) entry which is preliminary data.</text>
</comment>
<keyword evidence="1" id="KW-0472">Membrane</keyword>
<evidence type="ECO:0000313" key="4">
    <source>
        <dbReference type="Proteomes" id="UP000886885"/>
    </source>
</evidence>
<sequence length="189" mass="21507">MSYDKVNSFHIRFTGKNYSVWKFQFKLFVKGKELWGHIDGSTPAPQEHKGGIRVETCVLSSALVVKLLVILLGIVLRSSVTTVRNKVISSLLVPFDLKGSKIWHRRLSHPNSDVLRFLSILTIFSLTSIVTFLSILSSPFRFKDFKHTLPDKLMIGLITFLFLSVTMLMVAFGATIILMIYNKESYNIH</sequence>
<protein>
    <recommendedName>
        <fullName evidence="2">Retrotransposon Copia-like N-terminal domain-containing protein</fullName>
    </recommendedName>
</protein>
<feature type="transmembrane region" description="Helical" evidence="1">
    <location>
        <begin position="58"/>
        <end position="76"/>
    </location>
</feature>
<feature type="domain" description="Retrotransposon Copia-like N-terminal" evidence="2">
    <location>
        <begin position="11"/>
        <end position="45"/>
    </location>
</feature>
<dbReference type="InterPro" id="IPR029472">
    <property type="entry name" value="Copia-like_N"/>
</dbReference>
<evidence type="ECO:0000313" key="3">
    <source>
        <dbReference type="EMBL" id="KAG6776753.1"/>
    </source>
</evidence>
<organism evidence="3 4">
    <name type="scientific">Populus tomentosa</name>
    <name type="common">Chinese white poplar</name>
    <dbReference type="NCBI Taxonomy" id="118781"/>
    <lineage>
        <taxon>Eukaryota</taxon>
        <taxon>Viridiplantae</taxon>
        <taxon>Streptophyta</taxon>
        <taxon>Embryophyta</taxon>
        <taxon>Tracheophyta</taxon>
        <taxon>Spermatophyta</taxon>
        <taxon>Magnoliopsida</taxon>
        <taxon>eudicotyledons</taxon>
        <taxon>Gunneridae</taxon>
        <taxon>Pentapetalae</taxon>
        <taxon>rosids</taxon>
        <taxon>fabids</taxon>
        <taxon>Malpighiales</taxon>
        <taxon>Salicaceae</taxon>
        <taxon>Saliceae</taxon>
        <taxon>Populus</taxon>
    </lineage>
</organism>
<keyword evidence="1" id="KW-1133">Transmembrane helix</keyword>
<feature type="transmembrane region" description="Helical" evidence="1">
    <location>
        <begin position="155"/>
        <end position="181"/>
    </location>
</feature>